<dbReference type="EMBL" id="VOSK01000164">
    <property type="protein sequence ID" value="MPR28694.1"/>
    <property type="molecule type" value="Genomic_DNA"/>
</dbReference>
<reference evidence="2 3" key="1">
    <citation type="journal article" date="2019" name="Syst. Appl. Microbiol.">
        <title>Microvirga tunisiensis sp. nov., a root nodule symbiotic bacterium isolated from Lupinus micranthus and L. luteus grown in Northern Tunisia.</title>
        <authorList>
            <person name="Msaddak A."/>
            <person name="Rejili M."/>
            <person name="Duran D."/>
            <person name="Mars M."/>
            <person name="Palacios J.M."/>
            <person name="Ruiz-Argueso T."/>
            <person name="Rey L."/>
            <person name="Imperial J."/>
        </authorList>
    </citation>
    <scope>NUCLEOTIDE SEQUENCE [LARGE SCALE GENOMIC DNA]</scope>
    <source>
        <strain evidence="2 3">Lmie10</strain>
    </source>
</reference>
<dbReference type="OrthoDB" id="8024786at2"/>
<name>A0A5N7MRF9_9HYPH</name>
<evidence type="ECO:0008006" key="4">
    <source>
        <dbReference type="Google" id="ProtNLM"/>
    </source>
</evidence>
<proteinExistence type="predicted"/>
<comment type="caution">
    <text evidence="2">The sequence shown here is derived from an EMBL/GenBank/DDBJ whole genome shotgun (WGS) entry which is preliminary data.</text>
</comment>
<dbReference type="RefSeq" id="WP_152715166.1">
    <property type="nucleotide sequence ID" value="NZ_VOSJ01000166.1"/>
</dbReference>
<gene>
    <name evidence="2" type="ORF">FS320_27020</name>
</gene>
<evidence type="ECO:0000256" key="1">
    <source>
        <dbReference type="SAM" id="SignalP"/>
    </source>
</evidence>
<accession>A0A5N7MRF9</accession>
<organism evidence="2 3">
    <name type="scientific">Microvirga tunisiensis</name>
    <dbReference type="NCBI Taxonomy" id="2108360"/>
    <lineage>
        <taxon>Bacteria</taxon>
        <taxon>Pseudomonadati</taxon>
        <taxon>Pseudomonadota</taxon>
        <taxon>Alphaproteobacteria</taxon>
        <taxon>Hyphomicrobiales</taxon>
        <taxon>Methylobacteriaceae</taxon>
        <taxon>Microvirga</taxon>
    </lineage>
</organism>
<feature type="chain" id="PRO_5030135687" description="IPT/TIG domain-containing protein" evidence="1">
    <location>
        <begin position="25"/>
        <end position="113"/>
    </location>
</feature>
<evidence type="ECO:0000313" key="2">
    <source>
        <dbReference type="EMBL" id="MPR28694.1"/>
    </source>
</evidence>
<evidence type="ECO:0000313" key="3">
    <source>
        <dbReference type="Proteomes" id="UP000403266"/>
    </source>
</evidence>
<protein>
    <recommendedName>
        <fullName evidence="4">IPT/TIG domain-containing protein</fullName>
    </recommendedName>
</protein>
<feature type="signal peptide" evidence="1">
    <location>
        <begin position="1"/>
        <end position="24"/>
    </location>
</feature>
<dbReference type="Proteomes" id="UP000403266">
    <property type="component" value="Unassembled WGS sequence"/>
</dbReference>
<keyword evidence="3" id="KW-1185">Reference proteome</keyword>
<keyword evidence="1" id="KW-0732">Signal</keyword>
<sequence>MHCTSAFVVLAAIASVIMPVPADAQPRSRQVAQSGPLILRVTPRSSYGRIPMYLVGSTYEPRNALDPIALAAPLGPAASNITITLPVSSASCRITQVNDTQYASPGCLRQPRF</sequence>
<dbReference type="AlphaFoldDB" id="A0A5N7MRF9"/>